<evidence type="ECO:0000313" key="3">
    <source>
        <dbReference type="Proteomes" id="UP000001364"/>
    </source>
</evidence>
<dbReference type="RefSeq" id="YP_002518131.1">
    <property type="nucleotide sequence ID" value="NC_011916.1"/>
</dbReference>
<dbReference type="RefSeq" id="WP_010920526.1">
    <property type="nucleotide sequence ID" value="NC_011916.1"/>
</dbReference>
<feature type="signal peptide" evidence="1">
    <location>
        <begin position="1"/>
        <end position="16"/>
    </location>
</feature>
<dbReference type="OrthoDB" id="7189667at2"/>
<dbReference type="PATRIC" id="fig|565050.3.peg.2704"/>
<dbReference type="GeneID" id="7330920"/>
<keyword evidence="3" id="KW-1185">Reference proteome</keyword>
<dbReference type="EMBL" id="CP001340">
    <property type="protein sequence ID" value="ACL96223.1"/>
    <property type="molecule type" value="Genomic_DNA"/>
</dbReference>
<keyword evidence="1" id="KW-0732">Signal</keyword>
<gene>
    <name evidence="2" type="ordered locus">CCNA_02758</name>
</gene>
<evidence type="ECO:0000313" key="2">
    <source>
        <dbReference type="EMBL" id="ACL96223.1"/>
    </source>
</evidence>
<dbReference type="Proteomes" id="UP000001364">
    <property type="component" value="Chromosome"/>
</dbReference>
<reference evidence="2 3" key="1">
    <citation type="journal article" date="2010" name="J. Bacteriol.">
        <title>The genetic basis of laboratory adaptation in Caulobacter crescentus.</title>
        <authorList>
            <person name="Marks M.E."/>
            <person name="Castro-Rojas C.M."/>
            <person name="Teiling C."/>
            <person name="Du L."/>
            <person name="Kapatral V."/>
            <person name="Walunas T.L."/>
            <person name="Crosson S."/>
        </authorList>
    </citation>
    <scope>NUCLEOTIDE SEQUENCE [LARGE SCALE GENOMIC DNA]</scope>
    <source>
        <strain evidence="3">NA1000 / CB15N</strain>
    </source>
</reference>
<accession>A0A0H3CD14</accession>
<organism evidence="2 3">
    <name type="scientific">Caulobacter vibrioides (strain NA1000 / CB15N)</name>
    <name type="common">Caulobacter crescentus</name>
    <dbReference type="NCBI Taxonomy" id="565050"/>
    <lineage>
        <taxon>Bacteria</taxon>
        <taxon>Pseudomonadati</taxon>
        <taxon>Pseudomonadota</taxon>
        <taxon>Alphaproteobacteria</taxon>
        <taxon>Caulobacterales</taxon>
        <taxon>Caulobacteraceae</taxon>
        <taxon>Caulobacter</taxon>
    </lineage>
</organism>
<dbReference type="AlphaFoldDB" id="A0A0H3CD14"/>
<dbReference type="PROSITE" id="PS51257">
    <property type="entry name" value="PROKAR_LIPOPROTEIN"/>
    <property type="match status" value="1"/>
</dbReference>
<evidence type="ECO:0000256" key="1">
    <source>
        <dbReference type="SAM" id="SignalP"/>
    </source>
</evidence>
<sequence>MRKTVLALAVAGLALASCGPSDPGKPEGGFIIGLRAVFAFKTCTSKLEERFGLKEIAGVTSNDMDPQPTGRPGEWDVKFTADVTEKESGRVTRYKGVCRVRRDQPTTLDASFVKELKAGTDVVRRVRPG</sequence>
<evidence type="ECO:0008006" key="4">
    <source>
        <dbReference type="Google" id="ProtNLM"/>
    </source>
</evidence>
<protein>
    <recommendedName>
        <fullName evidence="4">Lipoprotein</fullName>
    </recommendedName>
</protein>
<name>A0A0H3CD14_CAUVN</name>
<proteinExistence type="predicted"/>
<dbReference type="KEGG" id="ccs:CCNA_02758"/>
<dbReference type="HOGENOM" id="CLU_1955673_0_0_5"/>
<feature type="chain" id="PRO_5002606212" description="Lipoprotein" evidence="1">
    <location>
        <begin position="17"/>
        <end position="129"/>
    </location>
</feature>